<dbReference type="PATRIC" id="fig|1515334.3.peg.327"/>
<keyword evidence="4" id="KW-1185">Reference proteome</keyword>
<comment type="similarity">
    <text evidence="1">Belongs to the PhzF family.</text>
</comment>
<dbReference type="AlphaFoldDB" id="A0A0B3SXZ8"/>
<organism evidence="3 4">
    <name type="scientific">Mameliella alba</name>
    <dbReference type="NCBI Taxonomy" id="561184"/>
    <lineage>
        <taxon>Bacteria</taxon>
        <taxon>Pseudomonadati</taxon>
        <taxon>Pseudomonadota</taxon>
        <taxon>Alphaproteobacteria</taxon>
        <taxon>Rhodobacterales</taxon>
        <taxon>Roseobacteraceae</taxon>
        <taxon>Mameliella</taxon>
    </lineage>
</organism>
<reference evidence="3 4" key="1">
    <citation type="submission" date="2014-10" db="EMBL/GenBank/DDBJ databases">
        <title>Genome sequence of Ponticoccus sp. strain UMTAT08 isolated from clonal culture of toxic dinoflagellate Alexandrium tamiyavanichii.</title>
        <authorList>
            <person name="Gan H.Y."/>
            <person name="Muhd D.-D."/>
            <person name="Mohd Noor M.E."/>
            <person name="Yeong Y.S."/>
            <person name="Usup G."/>
        </authorList>
    </citation>
    <scope>NUCLEOTIDE SEQUENCE [LARGE SCALE GENOMIC DNA]</scope>
    <source>
        <strain evidence="3 4">UMTAT08</strain>
    </source>
</reference>
<dbReference type="PANTHER" id="PTHR13774:SF32">
    <property type="entry name" value="ANTISENSE-ENHANCING SEQUENCE 1"/>
    <property type="match status" value="1"/>
</dbReference>
<accession>A0A0B3SXZ8</accession>
<dbReference type="Proteomes" id="UP000030960">
    <property type="component" value="Unassembled WGS sequence"/>
</dbReference>
<feature type="active site" evidence="2">
    <location>
        <position position="48"/>
    </location>
</feature>
<dbReference type="PANTHER" id="PTHR13774">
    <property type="entry name" value="PHENAZINE BIOSYNTHESIS PROTEIN"/>
    <property type="match status" value="1"/>
</dbReference>
<dbReference type="NCBIfam" id="TIGR00654">
    <property type="entry name" value="PhzF_family"/>
    <property type="match status" value="1"/>
</dbReference>
<sequence length="304" mass="31681">MSEGLPFFTCDVFTETAYAGNPLAIVEDADGLSDAAMQTIAREFNLSETIFVRSPADPAHTSSVRIFFPTAEIPFAGHPTIGCAIHLALKDAPEGDFETRITLEEVAGLVPVQVWRRDGRLGAEFRAPVLPHAANTGEMPSRKAIAAALGLSAEQIGFEGHRPALWQGGPAFGYVPVRDRAALAAARPNGAAWEALCATTGLGSHYLYAPGQETDFSARMFAPGEGIPEDPATGSASAILAAQLLASGALSEGETRLVLEQGVDMGRPSRIGLRIQATGGALDSIHVQGSAVPVSSGRLVPPSA</sequence>
<name>A0A0B3SXZ8_9RHOB</name>
<evidence type="ECO:0000313" key="4">
    <source>
        <dbReference type="Proteomes" id="UP000030960"/>
    </source>
</evidence>
<dbReference type="PIRSF" id="PIRSF016184">
    <property type="entry name" value="PhzC_PhzF"/>
    <property type="match status" value="1"/>
</dbReference>
<dbReference type="EMBL" id="JSUQ01000001">
    <property type="protein sequence ID" value="KHQ55289.1"/>
    <property type="molecule type" value="Genomic_DNA"/>
</dbReference>
<proteinExistence type="inferred from homology"/>
<dbReference type="Gene3D" id="3.10.310.10">
    <property type="entry name" value="Diaminopimelate Epimerase, Chain A, domain 1"/>
    <property type="match status" value="2"/>
</dbReference>
<dbReference type="SUPFAM" id="SSF54506">
    <property type="entry name" value="Diaminopimelate epimerase-like"/>
    <property type="match status" value="1"/>
</dbReference>
<dbReference type="RefSeq" id="WP_223306133.1">
    <property type="nucleotide sequence ID" value="NZ_JSUQ01000001.1"/>
</dbReference>
<evidence type="ECO:0000256" key="1">
    <source>
        <dbReference type="ARBA" id="ARBA00008270"/>
    </source>
</evidence>
<dbReference type="Pfam" id="PF02567">
    <property type="entry name" value="PhzC-PhzF"/>
    <property type="match status" value="1"/>
</dbReference>
<dbReference type="GO" id="GO:0016853">
    <property type="term" value="F:isomerase activity"/>
    <property type="evidence" value="ECO:0007669"/>
    <property type="project" value="TreeGrafter"/>
</dbReference>
<comment type="caution">
    <text evidence="3">The sequence shown here is derived from an EMBL/GenBank/DDBJ whole genome shotgun (WGS) entry which is preliminary data.</text>
</comment>
<dbReference type="InterPro" id="IPR003719">
    <property type="entry name" value="Phenazine_PhzF-like"/>
</dbReference>
<evidence type="ECO:0000256" key="2">
    <source>
        <dbReference type="PIRSR" id="PIRSR016184-1"/>
    </source>
</evidence>
<gene>
    <name evidence="3" type="ORF">OA50_00325</name>
</gene>
<protein>
    <submittedName>
        <fullName evidence="3">Phenazine biosynthesis protein</fullName>
    </submittedName>
</protein>
<dbReference type="GO" id="GO:0005737">
    <property type="term" value="C:cytoplasm"/>
    <property type="evidence" value="ECO:0007669"/>
    <property type="project" value="TreeGrafter"/>
</dbReference>
<evidence type="ECO:0000313" key="3">
    <source>
        <dbReference type="EMBL" id="KHQ55289.1"/>
    </source>
</evidence>